<accession>A0A564WI20</accession>
<protein>
    <recommendedName>
        <fullName evidence="3">TIGR04255 family protein</fullName>
    </recommendedName>
</protein>
<dbReference type="AlphaFoldDB" id="A0A564WI20"/>
<dbReference type="NCBIfam" id="TIGR04255">
    <property type="entry name" value="sporadTIGR04255"/>
    <property type="match status" value="1"/>
</dbReference>
<proteinExistence type="predicted"/>
<gene>
    <name evidence="1" type="ORF">DF3PA_90008</name>
</gene>
<dbReference type="Proteomes" id="UP000326641">
    <property type="component" value="Unassembled WGS sequence"/>
</dbReference>
<name>A0A564WI20_9PROT</name>
<evidence type="ECO:0008006" key="3">
    <source>
        <dbReference type="Google" id="ProtNLM"/>
    </source>
</evidence>
<dbReference type="InterPro" id="IPR026349">
    <property type="entry name" value="CHP04255"/>
</dbReference>
<keyword evidence="2" id="KW-1185">Reference proteome</keyword>
<dbReference type="EMBL" id="UXAT02000054">
    <property type="protein sequence ID" value="VUX47991.1"/>
    <property type="molecule type" value="Genomic_DNA"/>
</dbReference>
<comment type="caution">
    <text evidence="1">The sequence shown here is derived from an EMBL/GenBank/DDBJ whole genome shotgun (WGS) entry which is preliminary data.</text>
</comment>
<sequence length="249" mass="28073">MSETTSTNYPRPPITEAVIELRIAAEIGDREQKKVVERLNRYYPHSQSMQGINLSIDATGGQVGLQQHMQGYRLSSEDQTDVVLVMPQGIASARLAPYPGWPALCDRAKAAWDVWRQETPHHPVSRIGTRYINRIDIPFDDRPAILIADYLTLYPHIPASSIKPMLGYMMEVGGPVASPNWTATIRSARVMPPPIPNHMSLLLDIDVFRTEEIPLRDDCLWDLINTARDIKNGIFESCITDHSRRLFGS</sequence>
<reference evidence="1" key="1">
    <citation type="submission" date="2018-11" db="EMBL/GenBank/DDBJ databases">
        <authorList>
            <person name="Onetto C."/>
        </authorList>
    </citation>
    <scope>NUCLEOTIDE SEQUENCE [LARGE SCALE GENOMIC DNA]</scope>
</reference>
<evidence type="ECO:0000313" key="2">
    <source>
        <dbReference type="Proteomes" id="UP000326641"/>
    </source>
</evidence>
<organism evidence="1 2">
    <name type="scientific">Candidatus Defluviicoccus seviourii</name>
    <dbReference type="NCBI Taxonomy" id="2565273"/>
    <lineage>
        <taxon>Bacteria</taxon>
        <taxon>Pseudomonadati</taxon>
        <taxon>Pseudomonadota</taxon>
        <taxon>Alphaproteobacteria</taxon>
        <taxon>Rhodospirillales</taxon>
        <taxon>Rhodospirillaceae</taxon>
        <taxon>Defluviicoccus</taxon>
    </lineage>
</organism>
<evidence type="ECO:0000313" key="1">
    <source>
        <dbReference type="EMBL" id="VUX47991.1"/>
    </source>
</evidence>